<dbReference type="PANTHER" id="PTHR16255:SF1">
    <property type="entry name" value="REQUIRED FOR MEIOTIC NUCLEAR DIVISION PROTEIN 1 HOMOLOG"/>
    <property type="match status" value="1"/>
</dbReference>
<name>A0A6B2L9Y0_9EUKA</name>
<evidence type="ECO:0000259" key="3">
    <source>
        <dbReference type="Pfam" id="PF02582"/>
    </source>
</evidence>
<evidence type="ECO:0000256" key="2">
    <source>
        <dbReference type="SAM" id="Phobius"/>
    </source>
</evidence>
<dbReference type="InterPro" id="IPR051624">
    <property type="entry name" value="RMD1/Sad1-interacting"/>
</dbReference>
<dbReference type="PANTHER" id="PTHR16255">
    <property type="entry name" value="REQUIRED FOR MEIOTIC NUCLEAR DIVISION PROTEIN 1 HOMOLOG"/>
    <property type="match status" value="1"/>
</dbReference>
<feature type="domain" description="DUF155" evidence="3">
    <location>
        <begin position="5"/>
        <end position="155"/>
    </location>
</feature>
<dbReference type="EMBL" id="GIBP01004883">
    <property type="protein sequence ID" value="NDV33852.1"/>
    <property type="molecule type" value="Transcribed_RNA"/>
</dbReference>
<dbReference type="AlphaFoldDB" id="A0A6B2L9Y0"/>
<keyword evidence="2" id="KW-1133">Transmembrane helix</keyword>
<evidence type="ECO:0000313" key="4">
    <source>
        <dbReference type="EMBL" id="NDV33852.1"/>
    </source>
</evidence>
<sequence length="211" mass="24992">MEIIKEFAVFSTEPLVEFESDDFEYYYWDKPSKVKNDEIFLSRNEEQEDDERVKVALSHGLAQSIKLSVFEDEIDDLIEETKQYPNELATDGKISLTRRDIFKKMGQLWLQKNEVNLHSDILDTPEFFFENPSLLPLNEAIIEYLDVKQRLEVLNSRLDVVGDMFNILNEEVHSQHETRLEWIVIALFVVQVVLQLVHLVFTTYTNFWRKV</sequence>
<keyword evidence="2" id="KW-0472">Membrane</keyword>
<organism evidence="4">
    <name type="scientific">Arcella intermedia</name>
    <dbReference type="NCBI Taxonomy" id="1963864"/>
    <lineage>
        <taxon>Eukaryota</taxon>
        <taxon>Amoebozoa</taxon>
        <taxon>Tubulinea</taxon>
        <taxon>Elardia</taxon>
        <taxon>Arcellinida</taxon>
        <taxon>Sphaerothecina</taxon>
        <taxon>Arcellidae</taxon>
        <taxon>Arcella</taxon>
    </lineage>
</organism>
<evidence type="ECO:0000256" key="1">
    <source>
        <dbReference type="ARBA" id="ARBA00008306"/>
    </source>
</evidence>
<keyword evidence="2" id="KW-0812">Transmembrane</keyword>
<reference evidence="4" key="1">
    <citation type="journal article" date="2020" name="J. Eukaryot. Microbiol.">
        <title>De novo Sequencing, Assembly and Annotation of the Transcriptome for the Free-Living Testate Amoeba Arcella intermedia.</title>
        <authorList>
            <person name="Ribeiro G.M."/>
            <person name="Porfirio-Sousa A.L."/>
            <person name="Maurer-Alcala X.X."/>
            <person name="Katz L.A."/>
            <person name="Lahr D.J.G."/>
        </authorList>
    </citation>
    <scope>NUCLEOTIDE SEQUENCE</scope>
</reference>
<comment type="similarity">
    <text evidence="1">Belongs to the RMD1/sif2 family.</text>
</comment>
<dbReference type="Pfam" id="PF02582">
    <property type="entry name" value="DUF155"/>
    <property type="match status" value="1"/>
</dbReference>
<protein>
    <recommendedName>
        <fullName evidence="3">DUF155 domain-containing protein</fullName>
    </recommendedName>
</protein>
<dbReference type="GO" id="GO:0005739">
    <property type="term" value="C:mitochondrion"/>
    <property type="evidence" value="ECO:0007669"/>
    <property type="project" value="UniProtKB-ARBA"/>
</dbReference>
<dbReference type="InterPro" id="IPR003734">
    <property type="entry name" value="DUF155"/>
</dbReference>
<feature type="transmembrane region" description="Helical" evidence="2">
    <location>
        <begin position="182"/>
        <end position="201"/>
    </location>
</feature>
<proteinExistence type="inferred from homology"/>
<accession>A0A6B2L9Y0</accession>